<dbReference type="RefSeq" id="WP_274992424.1">
    <property type="nucleotide sequence ID" value="NZ_JAJQQP010000002.1"/>
</dbReference>
<comment type="caution">
    <text evidence="3">The sequence shown here is derived from an EMBL/GenBank/DDBJ whole genome shotgun (WGS) entry which is preliminary data.</text>
</comment>
<protein>
    <recommendedName>
        <fullName evidence="2">HNH nuclease domain-containing protein</fullName>
    </recommendedName>
</protein>
<dbReference type="SMART" id="SM00507">
    <property type="entry name" value="HNHc"/>
    <property type="match status" value="1"/>
</dbReference>
<keyword evidence="4" id="KW-1185">Reference proteome</keyword>
<organism evidence="3 4">
    <name type="scientific">Promicromonospora iranensis</name>
    <dbReference type="NCBI Taxonomy" id="1105144"/>
    <lineage>
        <taxon>Bacteria</taxon>
        <taxon>Bacillati</taxon>
        <taxon>Actinomycetota</taxon>
        <taxon>Actinomycetes</taxon>
        <taxon>Micrococcales</taxon>
        <taxon>Promicromonosporaceae</taxon>
        <taxon>Promicromonospora</taxon>
    </lineage>
</organism>
<evidence type="ECO:0000259" key="2">
    <source>
        <dbReference type="SMART" id="SM00507"/>
    </source>
</evidence>
<dbReference type="CDD" id="cd00085">
    <property type="entry name" value="HNHc"/>
    <property type="match status" value="1"/>
</dbReference>
<dbReference type="Pfam" id="PF02720">
    <property type="entry name" value="DUF222"/>
    <property type="match status" value="3"/>
</dbReference>
<dbReference type="Proteomes" id="UP001183585">
    <property type="component" value="Unassembled WGS sequence"/>
</dbReference>
<evidence type="ECO:0000256" key="1">
    <source>
        <dbReference type="SAM" id="MobiDB-lite"/>
    </source>
</evidence>
<dbReference type="InterPro" id="IPR003615">
    <property type="entry name" value="HNH_nuc"/>
</dbReference>
<sequence length="588" mass="61752">MEQSTNGVPAGGLPNAESIEETLARFENVMDELAVLTDPEVLDGWDAPTVGRLMEAHTRIRRLTGRLDGVRYTLLSRIEADGSWRSGGMARAFTTWLRLREGISAVTAGKDMTMARRLATALPATREGLVAGTLGIDHARVMTKVAPTSETRQDALAWLIDARTGERTTPEAFVQTVPVDFPDPAQDPDGDHTRQLITQVLEDAVTEGTLVTGEGLVLREAGSLNADQFRIVARRFATITDPDTDDVDDDKAALGEFLDLAKTFGGYHLAGFLTDEHGLLVTAAINAILGAPSAEDTRTSTQRRAQGLADVARVVLDTNQASPGAAIPPHLNVTVSWTELVAQATRTRDGLCLTCGQARPGRTTPGRAPGRATGAEAPDTGTGAGAGAPDAGVGAGPAPGNPAGAPTMSGLLSGGGPVFTETGGRAPRALLRRLACDSAVTRVVFGPDGTVLDVGRAQRTVTGQMRRAVIARDRHCVFPGCDQPPSRCEVHHAVTHWAHGGNTSVSNSALLCWYHHQLVDTRGITMHWTGKPTTTGTTTADSTTGTTSSATVPVALIEAGWAFTDARGHRITLPDALEAPPPSEAEAA</sequence>
<feature type="region of interest" description="Disordered" evidence="1">
    <location>
        <begin position="356"/>
        <end position="407"/>
    </location>
</feature>
<evidence type="ECO:0000313" key="3">
    <source>
        <dbReference type="EMBL" id="MDR7380695.1"/>
    </source>
</evidence>
<name>A0ABU2CH82_9MICO</name>
<dbReference type="InterPro" id="IPR003870">
    <property type="entry name" value="DUF222"/>
</dbReference>
<feature type="domain" description="HNH nuclease" evidence="2">
    <location>
        <begin position="464"/>
        <end position="517"/>
    </location>
</feature>
<reference evidence="3 4" key="1">
    <citation type="submission" date="2023-07" db="EMBL/GenBank/DDBJ databases">
        <title>Sequencing the genomes of 1000 actinobacteria strains.</title>
        <authorList>
            <person name="Klenk H.-P."/>
        </authorList>
    </citation>
    <scope>NUCLEOTIDE SEQUENCE [LARGE SCALE GENOMIC DNA]</scope>
    <source>
        <strain evidence="3 4">DSM 45554</strain>
    </source>
</reference>
<proteinExistence type="predicted"/>
<dbReference type="EMBL" id="JAVDYE010000001">
    <property type="protein sequence ID" value="MDR7380695.1"/>
    <property type="molecule type" value="Genomic_DNA"/>
</dbReference>
<gene>
    <name evidence="3" type="ORF">J2S48_000210</name>
</gene>
<evidence type="ECO:0000313" key="4">
    <source>
        <dbReference type="Proteomes" id="UP001183585"/>
    </source>
</evidence>
<feature type="compositionally biased region" description="Low complexity" evidence="1">
    <location>
        <begin position="372"/>
        <end position="407"/>
    </location>
</feature>
<accession>A0ABU2CH82</accession>